<evidence type="ECO:0000256" key="8">
    <source>
        <dbReference type="SAM" id="Phobius"/>
    </source>
</evidence>
<keyword evidence="5 8" id="KW-1133">Transmembrane helix</keyword>
<dbReference type="InterPro" id="IPR004254">
    <property type="entry name" value="AdipoR/HlyIII-related"/>
</dbReference>
<reference evidence="9 10" key="2">
    <citation type="journal article" date="2014" name="Genome Announc.">
        <title>Complete Genome Sequence of the Subsurface, Mesophilic Sulfate-Reducing Bacterium Desulfovibrio aespoeensis Aspo-2.</title>
        <authorList>
            <person name="Pedersen K."/>
            <person name="Bengtsson A."/>
            <person name="Edlund J."/>
            <person name="Rabe L."/>
            <person name="Hazen T."/>
            <person name="Chakraborty R."/>
            <person name="Goodwin L."/>
            <person name="Shapiro N."/>
        </authorList>
    </citation>
    <scope>NUCLEOTIDE SEQUENCE [LARGE SCALE GENOMIC DNA]</scope>
    <source>
        <strain evidence="10">ATCC 700646 / DSM 10631 / Aspo-2</strain>
    </source>
</reference>
<feature type="transmembrane region" description="Helical" evidence="8">
    <location>
        <begin position="190"/>
        <end position="210"/>
    </location>
</feature>
<feature type="transmembrane region" description="Helical" evidence="8">
    <location>
        <begin position="39"/>
        <end position="61"/>
    </location>
</feature>
<dbReference type="Pfam" id="PF03006">
    <property type="entry name" value="HlyIII"/>
    <property type="match status" value="1"/>
</dbReference>
<feature type="binding site" evidence="7">
    <location>
        <position position="195"/>
    </location>
    <ligand>
        <name>Zn(2+)</name>
        <dbReference type="ChEBI" id="CHEBI:29105"/>
    </ligand>
</feature>
<dbReference type="STRING" id="643562.Daes_2743"/>
<keyword evidence="3" id="KW-1003">Cell membrane</keyword>
<dbReference type="InterPro" id="IPR005744">
    <property type="entry name" value="Hy-lIII"/>
</dbReference>
<dbReference type="GO" id="GO:0140911">
    <property type="term" value="F:pore-forming activity"/>
    <property type="evidence" value="ECO:0007669"/>
    <property type="project" value="InterPro"/>
</dbReference>
<dbReference type="NCBIfam" id="TIGR01065">
    <property type="entry name" value="hlyIII"/>
    <property type="match status" value="1"/>
</dbReference>
<keyword evidence="10" id="KW-1185">Reference proteome</keyword>
<evidence type="ECO:0000313" key="10">
    <source>
        <dbReference type="Proteomes" id="UP000002191"/>
    </source>
</evidence>
<feature type="transmembrane region" description="Helical" evidence="8">
    <location>
        <begin position="104"/>
        <end position="123"/>
    </location>
</feature>
<evidence type="ECO:0000256" key="6">
    <source>
        <dbReference type="ARBA" id="ARBA00023136"/>
    </source>
</evidence>
<dbReference type="PANTHER" id="PTHR20855:SF3">
    <property type="entry name" value="LD03007P"/>
    <property type="match status" value="1"/>
</dbReference>
<dbReference type="GO" id="GO:0046872">
    <property type="term" value="F:metal ion binding"/>
    <property type="evidence" value="ECO:0007669"/>
    <property type="project" value="UniProtKB-KW"/>
</dbReference>
<sequence length="213" mass="23491">MFRFLRDPMNGLTHCVAAALAVAGTVALILRSLDPVQPLHIVAFSIFGGGMILLYTASTLYHWLPLDERGVRVLRRVDHSMIFISIAATYTPICLITLRGPWGWSILSVVWTVALAGILLKVLWITAPRWLSTAIYLGMGWIALVGIYPLVRSLPLAGLTWLVSGGLLYSLGAVIYALKRPDPFPGSLGFHEIFHLFVIGGSACHFILMYRFV</sequence>
<evidence type="ECO:0000256" key="4">
    <source>
        <dbReference type="ARBA" id="ARBA00022692"/>
    </source>
</evidence>
<dbReference type="eggNOG" id="COG1272">
    <property type="taxonomic scope" value="Bacteria"/>
</dbReference>
<evidence type="ECO:0000256" key="1">
    <source>
        <dbReference type="ARBA" id="ARBA00004651"/>
    </source>
</evidence>
<dbReference type="RefSeq" id="WP_013515645.1">
    <property type="nucleotide sequence ID" value="NC_014844.1"/>
</dbReference>
<keyword evidence="6 8" id="KW-0472">Membrane</keyword>
<feature type="transmembrane region" description="Helical" evidence="8">
    <location>
        <begin position="157"/>
        <end position="178"/>
    </location>
</feature>
<organism evidence="9 10">
    <name type="scientific">Pseudodesulfovibrio aespoeensis (strain ATCC 700646 / DSM 10631 / Aspo-2)</name>
    <name type="common">Desulfovibrio aespoeensis</name>
    <dbReference type="NCBI Taxonomy" id="643562"/>
    <lineage>
        <taxon>Bacteria</taxon>
        <taxon>Pseudomonadati</taxon>
        <taxon>Thermodesulfobacteriota</taxon>
        <taxon>Desulfovibrionia</taxon>
        <taxon>Desulfovibrionales</taxon>
        <taxon>Desulfovibrionaceae</taxon>
    </lineage>
</organism>
<feature type="transmembrane region" description="Helical" evidence="8">
    <location>
        <begin position="81"/>
        <end position="98"/>
    </location>
</feature>
<dbReference type="EMBL" id="CP002431">
    <property type="protein sequence ID" value="ADU63739.1"/>
    <property type="molecule type" value="Genomic_DNA"/>
</dbReference>
<evidence type="ECO:0000256" key="5">
    <source>
        <dbReference type="ARBA" id="ARBA00022989"/>
    </source>
</evidence>
<dbReference type="GO" id="GO:0005886">
    <property type="term" value="C:plasma membrane"/>
    <property type="evidence" value="ECO:0007669"/>
    <property type="project" value="UniProtKB-SubCell"/>
</dbReference>
<keyword evidence="4 8" id="KW-0812">Transmembrane</keyword>
<dbReference type="HOGENOM" id="CLU_051078_2_1_7"/>
<comment type="subcellular location">
    <subcellularLocation>
        <location evidence="1">Cell membrane</location>
        <topology evidence="1">Multi-pass membrane protein</topology>
    </subcellularLocation>
</comment>
<dbReference type="PANTHER" id="PTHR20855">
    <property type="entry name" value="ADIPOR/PROGESTIN RECEPTOR-RELATED"/>
    <property type="match status" value="1"/>
</dbReference>
<dbReference type="OrthoDB" id="9813689at2"/>
<feature type="transmembrane region" description="Helical" evidence="8">
    <location>
        <begin position="130"/>
        <end position="151"/>
    </location>
</feature>
<dbReference type="AlphaFoldDB" id="E6VWX7"/>
<dbReference type="Proteomes" id="UP000002191">
    <property type="component" value="Chromosome"/>
</dbReference>
<evidence type="ECO:0000256" key="7">
    <source>
        <dbReference type="PIRSR" id="PIRSR604254-1"/>
    </source>
</evidence>
<feature type="transmembrane region" description="Helical" evidence="8">
    <location>
        <begin position="12"/>
        <end position="33"/>
    </location>
</feature>
<feature type="binding site" evidence="7">
    <location>
        <position position="62"/>
    </location>
    <ligand>
        <name>Zn(2+)</name>
        <dbReference type="ChEBI" id="CHEBI:29105"/>
    </ligand>
</feature>
<dbReference type="KEGG" id="das:Daes_2743"/>
<evidence type="ECO:0000256" key="2">
    <source>
        <dbReference type="ARBA" id="ARBA00008488"/>
    </source>
</evidence>
<keyword evidence="7" id="KW-0862">Zinc</keyword>
<evidence type="ECO:0000256" key="3">
    <source>
        <dbReference type="ARBA" id="ARBA00022475"/>
    </source>
</evidence>
<comment type="similarity">
    <text evidence="2">Belongs to the UPF0073 (Hly-III) family.</text>
</comment>
<name>E6VWX7_PSEA9</name>
<gene>
    <name evidence="9" type="ordered locus">Daes_2743</name>
</gene>
<evidence type="ECO:0000313" key="9">
    <source>
        <dbReference type="EMBL" id="ADU63739.1"/>
    </source>
</evidence>
<protein>
    <submittedName>
        <fullName evidence="9">Channel protein, hemolysin III family</fullName>
    </submittedName>
</protein>
<accession>E6VWX7</accession>
<proteinExistence type="inferred from homology"/>
<reference evidence="10" key="1">
    <citation type="submission" date="2010-12" db="EMBL/GenBank/DDBJ databases">
        <title>Complete sequence of Desulfovibrio aespoeensis Aspo-2.</title>
        <authorList>
            <consortium name="US DOE Joint Genome Institute"/>
            <person name="Lucas S."/>
            <person name="Copeland A."/>
            <person name="Lapidus A."/>
            <person name="Cheng J.-F."/>
            <person name="Goodwin L."/>
            <person name="Pitluck S."/>
            <person name="Chertkov O."/>
            <person name="Misra M."/>
            <person name="Detter J.C."/>
            <person name="Han C."/>
            <person name="Tapia R."/>
            <person name="Land M."/>
            <person name="Hauser L."/>
            <person name="Kyrpides N."/>
            <person name="Ivanova N."/>
            <person name="Ovchinnikova G."/>
            <person name="Pedersen K."/>
            <person name="Jagevall S."/>
            <person name="Hazen T."/>
            <person name="Woyke T."/>
        </authorList>
    </citation>
    <scope>NUCLEOTIDE SEQUENCE [LARGE SCALE GENOMIC DNA]</scope>
    <source>
        <strain evidence="10">ATCC 700646 / DSM 10631 / Aspo-2</strain>
    </source>
</reference>
<feature type="binding site" evidence="7">
    <location>
        <position position="191"/>
    </location>
    <ligand>
        <name>Zn(2+)</name>
        <dbReference type="ChEBI" id="CHEBI:29105"/>
    </ligand>
</feature>
<keyword evidence="7" id="KW-0479">Metal-binding</keyword>